<accession>A0A8C4QRJ5</accession>
<evidence type="ECO:0000313" key="3">
    <source>
        <dbReference type="Ensembl" id="ENSEBUP00000018780.1"/>
    </source>
</evidence>
<evidence type="ECO:0000313" key="4">
    <source>
        <dbReference type="Proteomes" id="UP000694388"/>
    </source>
</evidence>
<dbReference type="OMA" id="MNSCFPH"/>
<dbReference type="GO" id="GO:0000281">
    <property type="term" value="P:mitotic cytokinesis"/>
    <property type="evidence" value="ECO:0007669"/>
    <property type="project" value="TreeGrafter"/>
</dbReference>
<feature type="domain" description="Anillin homology" evidence="2">
    <location>
        <begin position="148"/>
        <end position="292"/>
    </location>
</feature>
<dbReference type="InterPro" id="IPR051364">
    <property type="entry name" value="Cytokinesis/Rho-signaling"/>
</dbReference>
<evidence type="ECO:0000256" key="1">
    <source>
        <dbReference type="SAM" id="MobiDB-lite"/>
    </source>
</evidence>
<dbReference type="GO" id="GO:0031106">
    <property type="term" value="P:septin ring organization"/>
    <property type="evidence" value="ECO:0007669"/>
    <property type="project" value="TreeGrafter"/>
</dbReference>
<dbReference type="Proteomes" id="UP000694388">
    <property type="component" value="Unplaced"/>
</dbReference>
<dbReference type="PANTHER" id="PTHR21538:SF24">
    <property type="entry name" value="PH DOMAIN-CONTAINING PROTEIN"/>
    <property type="match status" value="1"/>
</dbReference>
<dbReference type="Pfam" id="PF08174">
    <property type="entry name" value="Anillin"/>
    <property type="match status" value="1"/>
</dbReference>
<dbReference type="SUPFAM" id="SSF50729">
    <property type="entry name" value="PH domain-like"/>
    <property type="match status" value="1"/>
</dbReference>
<dbReference type="GeneTree" id="ENSGT00940000158491"/>
<proteinExistence type="predicted"/>
<dbReference type="GO" id="GO:0005826">
    <property type="term" value="C:actomyosin contractile ring"/>
    <property type="evidence" value="ECO:0007669"/>
    <property type="project" value="TreeGrafter"/>
</dbReference>
<reference evidence="3" key="1">
    <citation type="submission" date="2025-08" db="UniProtKB">
        <authorList>
            <consortium name="Ensembl"/>
        </authorList>
    </citation>
    <scope>IDENTIFICATION</scope>
</reference>
<reference evidence="3" key="2">
    <citation type="submission" date="2025-09" db="UniProtKB">
        <authorList>
            <consortium name="Ensembl"/>
        </authorList>
    </citation>
    <scope>IDENTIFICATION</scope>
</reference>
<dbReference type="PANTHER" id="PTHR21538">
    <property type="entry name" value="ANILLIN/RHOTEKIN RTKN"/>
    <property type="match status" value="1"/>
</dbReference>
<dbReference type="AlphaFoldDB" id="A0A8C4QRJ5"/>
<sequence>MESMKRRVDTGNHPSGENADRPAEWNPGGVPLRRNVGSRATVARGSALEMEIKRRRIRESALIMSQEDKDAWEELEREQNVRESLSRLLQACTQQQQALEAAKALRTCDARIMGRLSKMQRSREEKVHNRDAAPGRVFIAGFEMPPVCKAKLSISDIRIPLMWKDTDHFQNKGEFHRFAVFCLLTLGSDVVDTELMIVDRSVTDISFDSAALFSEVPSNFSMLLEVYSCRMDGDLTMASTPRRLAARIGSSVGRSRGRAVPQLSEAPLNLATQLPPARYHLLAHTTFRLQDVYGRFKTHDLCLSGNENSPFWLPLYGNVCCRLAALPTCMVENVKASSMWVKHEAVAEGAWWYCVLKGVQLLCYPSQEASSGNRPHHVILLEGGKFSMCNGDIKLEYGDGATCCIFLRASSWEESDHWLFVLQQQLHNMNAWKQCCENTMKIEESKYAHTSLWTKGSLCKDTDTTWPVSTSQVPGVQTVCGPSHTSSGQDKCRVDNVSPLKECSITLPAQEASPEHQPHDSWRSVLRPVYQVSSESIHNFSISCSQTDG</sequence>
<dbReference type="Ensembl" id="ENSEBUT00000019356.1">
    <property type="protein sequence ID" value="ENSEBUP00000018780.1"/>
    <property type="gene ID" value="ENSEBUG00000011704.1"/>
</dbReference>
<dbReference type="GO" id="GO:0000915">
    <property type="term" value="P:actomyosin contractile ring assembly"/>
    <property type="evidence" value="ECO:0007669"/>
    <property type="project" value="TreeGrafter"/>
</dbReference>
<organism evidence="3 4">
    <name type="scientific">Eptatretus burgeri</name>
    <name type="common">Inshore hagfish</name>
    <dbReference type="NCBI Taxonomy" id="7764"/>
    <lineage>
        <taxon>Eukaryota</taxon>
        <taxon>Metazoa</taxon>
        <taxon>Chordata</taxon>
        <taxon>Craniata</taxon>
        <taxon>Vertebrata</taxon>
        <taxon>Cyclostomata</taxon>
        <taxon>Myxini</taxon>
        <taxon>Myxiniformes</taxon>
        <taxon>Myxinidae</taxon>
        <taxon>Eptatretinae</taxon>
        <taxon>Eptatretus</taxon>
    </lineage>
</organism>
<feature type="region of interest" description="Disordered" evidence="1">
    <location>
        <begin position="1"/>
        <end position="32"/>
    </location>
</feature>
<protein>
    <recommendedName>
        <fullName evidence="2">Anillin homology domain-containing protein</fullName>
    </recommendedName>
</protein>
<dbReference type="InterPro" id="IPR012966">
    <property type="entry name" value="AHD"/>
</dbReference>
<keyword evidence="4" id="KW-1185">Reference proteome</keyword>
<feature type="compositionally biased region" description="Basic and acidic residues" evidence="1">
    <location>
        <begin position="1"/>
        <end position="10"/>
    </location>
</feature>
<name>A0A8C4QRJ5_EPTBU</name>
<evidence type="ECO:0000259" key="2">
    <source>
        <dbReference type="Pfam" id="PF08174"/>
    </source>
</evidence>